<dbReference type="EMBL" id="LGCL01000020">
    <property type="protein sequence ID" value="KPL78078.1"/>
    <property type="molecule type" value="Genomic_DNA"/>
</dbReference>
<reference evidence="1 2" key="1">
    <citation type="submission" date="2015-07" db="EMBL/GenBank/DDBJ databases">
        <title>Genome sequence of Ornatilinea apprima DSM 23815.</title>
        <authorList>
            <person name="Hemp J."/>
            <person name="Ward L.M."/>
            <person name="Pace L.A."/>
            <person name="Fischer W.W."/>
        </authorList>
    </citation>
    <scope>NUCLEOTIDE SEQUENCE [LARGE SCALE GENOMIC DNA]</scope>
    <source>
        <strain evidence="1 2">P3M-1</strain>
    </source>
</reference>
<dbReference type="AlphaFoldDB" id="A0A0P6XEJ1"/>
<accession>A0A0P6XEJ1</accession>
<protein>
    <recommendedName>
        <fullName evidence="3">DUF4263 domain-containing protein</fullName>
    </recommendedName>
</protein>
<evidence type="ECO:0008006" key="3">
    <source>
        <dbReference type="Google" id="ProtNLM"/>
    </source>
</evidence>
<dbReference type="Proteomes" id="UP000050417">
    <property type="component" value="Unassembled WGS sequence"/>
</dbReference>
<keyword evidence="2" id="KW-1185">Reference proteome</keyword>
<proteinExistence type="predicted"/>
<sequence length="214" mass="24952">MTHTNAIFANLDMWRNLPAYQLERRADIFFSIYLPEILFYKFGVNIEGIIPEFPIRVGTIDHDIDINKSFKVDYLAKASDSKTIILIELKTDVSSRRDKQDWYLDRAKQVGLVELLDGVRKIYKATNSKKKYEFLLGMLQNLEFIAFDKNKSFEITQADYDIKIAYIQPNNPKGQENVITFQEISEIIERHGDELSLRFSKSLLKWAETKAGEQ</sequence>
<dbReference type="OrthoDB" id="1100000at2"/>
<name>A0A0P6XEJ1_9CHLR</name>
<organism evidence="1 2">
    <name type="scientific">Ornatilinea apprima</name>
    <dbReference type="NCBI Taxonomy" id="1134406"/>
    <lineage>
        <taxon>Bacteria</taxon>
        <taxon>Bacillati</taxon>
        <taxon>Chloroflexota</taxon>
        <taxon>Anaerolineae</taxon>
        <taxon>Anaerolineales</taxon>
        <taxon>Anaerolineaceae</taxon>
        <taxon>Ornatilinea</taxon>
    </lineage>
</organism>
<evidence type="ECO:0000313" key="2">
    <source>
        <dbReference type="Proteomes" id="UP000050417"/>
    </source>
</evidence>
<gene>
    <name evidence="1" type="ORF">ADN00_07835</name>
</gene>
<evidence type="ECO:0000313" key="1">
    <source>
        <dbReference type="EMBL" id="KPL78078.1"/>
    </source>
</evidence>
<dbReference type="RefSeq" id="WP_075062434.1">
    <property type="nucleotide sequence ID" value="NZ_LGCL01000020.1"/>
</dbReference>
<comment type="caution">
    <text evidence="1">The sequence shown here is derived from an EMBL/GenBank/DDBJ whole genome shotgun (WGS) entry which is preliminary data.</text>
</comment>